<evidence type="ECO:0000313" key="3">
    <source>
        <dbReference type="EMBL" id="RAP03697.1"/>
    </source>
</evidence>
<feature type="region of interest" description="Disordered" evidence="1">
    <location>
        <begin position="53"/>
        <end position="93"/>
    </location>
</feature>
<proteinExistence type="predicted"/>
<sequence>MIWVHFYVIKIGLIKMEEKNLIIICTTAIIITLLFSTTVLFLNNINNSVNNSINENNTNNTNSMDNSTTNTTKSTSKTISKDTSSKSSSFSSDTINGEKITGIYPSYDEDYERIATATNKYYRNKKTGVIYKRHLDDDGVYRYY</sequence>
<feature type="compositionally biased region" description="Low complexity" evidence="1">
    <location>
        <begin position="53"/>
        <end position="78"/>
    </location>
</feature>
<organism evidence="3 4">
    <name type="scientific">Methanosphaera stadtmanae</name>
    <dbReference type="NCBI Taxonomy" id="2317"/>
    <lineage>
        <taxon>Archaea</taxon>
        <taxon>Methanobacteriati</taxon>
        <taxon>Methanobacteriota</taxon>
        <taxon>Methanomada group</taxon>
        <taxon>Methanobacteria</taxon>
        <taxon>Methanobacteriales</taxon>
        <taxon>Methanobacteriaceae</taxon>
        <taxon>Methanosphaera</taxon>
    </lineage>
</organism>
<gene>
    <name evidence="3" type="ORF">CA615_00875</name>
</gene>
<evidence type="ECO:0000313" key="4">
    <source>
        <dbReference type="Proteomes" id="UP000248557"/>
    </source>
</evidence>
<dbReference type="EMBL" id="NGJK01000011">
    <property type="protein sequence ID" value="RAP03697.1"/>
    <property type="molecule type" value="Genomic_DNA"/>
</dbReference>
<feature type="transmembrane region" description="Helical" evidence="2">
    <location>
        <begin position="21"/>
        <end position="42"/>
    </location>
</feature>
<keyword evidence="2" id="KW-0472">Membrane</keyword>
<name>A0A328Q5R1_9EURY</name>
<evidence type="ECO:0000256" key="1">
    <source>
        <dbReference type="SAM" id="MobiDB-lite"/>
    </source>
</evidence>
<comment type="caution">
    <text evidence="3">The sequence shown here is derived from an EMBL/GenBank/DDBJ whole genome shotgun (WGS) entry which is preliminary data.</text>
</comment>
<accession>A0A328Q5R1</accession>
<evidence type="ECO:0000256" key="2">
    <source>
        <dbReference type="SAM" id="Phobius"/>
    </source>
</evidence>
<reference evidence="3 4" key="1">
    <citation type="submission" date="2017-05" db="EMBL/GenBank/DDBJ databases">
        <title>Host range expansion of the Methanosphaera genus to humans and monogastric animals involves recent and extensive reduction in genome content.</title>
        <authorList>
            <person name="Hoedt E.C."/>
            <person name="Volmer J.G."/>
            <person name="Parks D.H."/>
            <person name="Rosewarne C.P."/>
            <person name="Denman S.E."/>
            <person name="Mcsweeney C.S."/>
            <person name="O Cuiv P."/>
            <person name="Hugenholtz P."/>
            <person name="Tyson G.W."/>
            <person name="Morrison M."/>
        </authorList>
    </citation>
    <scope>NUCLEOTIDE SEQUENCE [LARGE SCALE GENOMIC DNA]</scope>
    <source>
        <strain evidence="3 4">PA5</strain>
    </source>
</reference>
<keyword evidence="2" id="KW-1133">Transmembrane helix</keyword>
<dbReference type="Proteomes" id="UP000248557">
    <property type="component" value="Unassembled WGS sequence"/>
</dbReference>
<protein>
    <submittedName>
        <fullName evidence="3">Uncharacterized protein</fullName>
    </submittedName>
</protein>
<keyword evidence="2" id="KW-0812">Transmembrane</keyword>
<dbReference type="AlphaFoldDB" id="A0A328Q5R1"/>